<dbReference type="AlphaFoldDB" id="A0A4Z2EGC7"/>
<proteinExistence type="predicted"/>
<evidence type="ECO:0000256" key="1">
    <source>
        <dbReference type="SAM" id="MobiDB-lite"/>
    </source>
</evidence>
<evidence type="ECO:0000313" key="3">
    <source>
        <dbReference type="Proteomes" id="UP000314294"/>
    </source>
</evidence>
<protein>
    <submittedName>
        <fullName evidence="2">Uncharacterized protein</fullName>
    </submittedName>
</protein>
<sequence length="148" mass="16241">MNPTDKCSVCHIRPVKSCWRPSCVSVSPLCCPLVAAEGIGRIVPLCCPPVAAEGIGRIVRLQMLLSLVARRGSLGLPAPDGRGPPRQLGLLIGRNLQRRQKQQERESNDKRWERPGSPGSSPRWTTRRSLEDQDYMEVSRGPGLHGGL</sequence>
<dbReference type="EMBL" id="SRLO01007704">
    <property type="protein sequence ID" value="TNN27808.1"/>
    <property type="molecule type" value="Genomic_DNA"/>
</dbReference>
<feature type="region of interest" description="Disordered" evidence="1">
    <location>
        <begin position="93"/>
        <end position="148"/>
    </location>
</feature>
<gene>
    <name evidence="2" type="ORF">EYF80_062045</name>
</gene>
<accession>A0A4Z2EGC7</accession>
<name>A0A4Z2EGC7_9TELE</name>
<dbReference type="Proteomes" id="UP000314294">
    <property type="component" value="Unassembled WGS sequence"/>
</dbReference>
<feature type="compositionally biased region" description="Basic and acidic residues" evidence="1">
    <location>
        <begin position="101"/>
        <end position="114"/>
    </location>
</feature>
<organism evidence="2 3">
    <name type="scientific">Liparis tanakae</name>
    <name type="common">Tanaka's snailfish</name>
    <dbReference type="NCBI Taxonomy" id="230148"/>
    <lineage>
        <taxon>Eukaryota</taxon>
        <taxon>Metazoa</taxon>
        <taxon>Chordata</taxon>
        <taxon>Craniata</taxon>
        <taxon>Vertebrata</taxon>
        <taxon>Euteleostomi</taxon>
        <taxon>Actinopterygii</taxon>
        <taxon>Neopterygii</taxon>
        <taxon>Teleostei</taxon>
        <taxon>Neoteleostei</taxon>
        <taxon>Acanthomorphata</taxon>
        <taxon>Eupercaria</taxon>
        <taxon>Perciformes</taxon>
        <taxon>Cottioidei</taxon>
        <taxon>Cottales</taxon>
        <taxon>Liparidae</taxon>
        <taxon>Liparis</taxon>
    </lineage>
</organism>
<evidence type="ECO:0000313" key="2">
    <source>
        <dbReference type="EMBL" id="TNN27808.1"/>
    </source>
</evidence>
<keyword evidence="3" id="KW-1185">Reference proteome</keyword>
<comment type="caution">
    <text evidence="2">The sequence shown here is derived from an EMBL/GenBank/DDBJ whole genome shotgun (WGS) entry which is preliminary data.</text>
</comment>
<reference evidence="2 3" key="1">
    <citation type="submission" date="2019-03" db="EMBL/GenBank/DDBJ databases">
        <title>First draft genome of Liparis tanakae, snailfish: a comprehensive survey of snailfish specific genes.</title>
        <authorList>
            <person name="Kim W."/>
            <person name="Song I."/>
            <person name="Jeong J.-H."/>
            <person name="Kim D."/>
            <person name="Kim S."/>
            <person name="Ryu S."/>
            <person name="Song J.Y."/>
            <person name="Lee S.K."/>
        </authorList>
    </citation>
    <scope>NUCLEOTIDE SEQUENCE [LARGE SCALE GENOMIC DNA]</scope>
    <source>
        <tissue evidence="2">Muscle</tissue>
    </source>
</reference>